<sequence length="703" mass="78625">MCRTIFTNINPLAPSCAEWHANFPQNVAEERAAAHRRAVSAPGHAQIHAPVSGPIIATNTEHYSSGVADPERHAYRESLGDPERHFHPDEVADLERLERHVQLDSLGEAANNVENDDADTKPDPNVHLYKPLHPMYVVDYFLPEDYHYMFPNTAQDMRDQMQLLINLIPKYEWRITELKQLQNSDCEYMVPCNLDTKLRKAISHLFGRNKLQTRSVPEVVWIYWCRKHYQRVKYRLGTRFAVKQMDLVKKTLWRIWLWSQLEQGGPDMVKNNPSPRVLSWKLITRKREKEKQNTNKRKADSMEEGAEDENPSREDDNANHDPTSAVTGWLLEKCDQTYSTVQMLEILRRVELELQDETRSKMPEIEILPNFPDGTGGRPVSKPKSQRRKSSAAQLSIAQLSAGQLNAGQLNAAQLNVAQPGTVQLNGGHQRAQSMGFPYATTARYAATNDQGGHVRRTSHPANSFVPSVSPPPAFAMPPPTPYNTPQLYQNGYAPTPTPSYLQAPARLDFSFASPAPQSAMAGPLTASFNMPPMQNHQRRASQPGGYSYGQSTSPELGSQHTDKRQCVEEGTSGIHGVTRRNEQRTVPVMQPGPSQYSYGYITQSQSFTNQPSYGQQPVSGYQQSYGQQPVGAQQQSYGRQSAGGLQQPYAQQPTGGQAAGMPRNYSYNYQRLPTPSLSRGNGGYGAAPAGGTKHMRHHSSHC</sequence>
<feature type="region of interest" description="Disordered" evidence="1">
    <location>
        <begin position="523"/>
        <end position="703"/>
    </location>
</feature>
<dbReference type="AlphaFoldDB" id="A0AAJ0BLS3"/>
<feature type="region of interest" description="Disordered" evidence="1">
    <location>
        <begin position="363"/>
        <end position="391"/>
    </location>
</feature>
<evidence type="ECO:0000313" key="2">
    <source>
        <dbReference type="EMBL" id="KAK1760546.1"/>
    </source>
</evidence>
<evidence type="ECO:0000256" key="1">
    <source>
        <dbReference type="SAM" id="MobiDB-lite"/>
    </source>
</evidence>
<feature type="compositionally biased region" description="Basic and acidic residues" evidence="1">
    <location>
        <begin position="288"/>
        <end position="301"/>
    </location>
</feature>
<proteinExistence type="predicted"/>
<feature type="compositionally biased region" description="Polar residues" evidence="1">
    <location>
        <begin position="527"/>
        <end position="536"/>
    </location>
</feature>
<organism evidence="2 3">
    <name type="scientific">Echria macrotheca</name>
    <dbReference type="NCBI Taxonomy" id="438768"/>
    <lineage>
        <taxon>Eukaryota</taxon>
        <taxon>Fungi</taxon>
        <taxon>Dikarya</taxon>
        <taxon>Ascomycota</taxon>
        <taxon>Pezizomycotina</taxon>
        <taxon>Sordariomycetes</taxon>
        <taxon>Sordariomycetidae</taxon>
        <taxon>Sordariales</taxon>
        <taxon>Schizotheciaceae</taxon>
        <taxon>Echria</taxon>
    </lineage>
</organism>
<feature type="compositionally biased region" description="Basic and acidic residues" evidence="1">
    <location>
        <begin position="310"/>
        <end position="319"/>
    </location>
</feature>
<evidence type="ECO:0000313" key="3">
    <source>
        <dbReference type="Proteomes" id="UP001239445"/>
    </source>
</evidence>
<accession>A0AAJ0BLS3</accession>
<dbReference type="Proteomes" id="UP001239445">
    <property type="component" value="Unassembled WGS sequence"/>
</dbReference>
<keyword evidence="3" id="KW-1185">Reference proteome</keyword>
<protein>
    <submittedName>
        <fullName evidence="2">Uncharacterized protein</fullName>
    </submittedName>
</protein>
<feature type="compositionally biased region" description="Polar residues" evidence="1">
    <location>
        <begin position="666"/>
        <end position="680"/>
    </location>
</feature>
<comment type="caution">
    <text evidence="2">The sequence shown here is derived from an EMBL/GenBank/DDBJ whole genome shotgun (WGS) entry which is preliminary data.</text>
</comment>
<gene>
    <name evidence="2" type="ORF">QBC47DRAFT_8516</name>
</gene>
<reference evidence="2" key="1">
    <citation type="submission" date="2023-06" db="EMBL/GenBank/DDBJ databases">
        <title>Genome-scale phylogeny and comparative genomics of the fungal order Sordariales.</title>
        <authorList>
            <consortium name="Lawrence Berkeley National Laboratory"/>
            <person name="Hensen N."/>
            <person name="Bonometti L."/>
            <person name="Westerberg I."/>
            <person name="Brannstrom I.O."/>
            <person name="Guillou S."/>
            <person name="Cros-Aarteil S."/>
            <person name="Calhoun S."/>
            <person name="Haridas S."/>
            <person name="Kuo A."/>
            <person name="Mondo S."/>
            <person name="Pangilinan J."/>
            <person name="Riley R."/>
            <person name="Labutti K."/>
            <person name="Andreopoulos B."/>
            <person name="Lipzen A."/>
            <person name="Chen C."/>
            <person name="Yanf M."/>
            <person name="Daum C."/>
            <person name="Ng V."/>
            <person name="Clum A."/>
            <person name="Steindorff A."/>
            <person name="Ohm R."/>
            <person name="Martin F."/>
            <person name="Silar P."/>
            <person name="Natvig D."/>
            <person name="Lalanne C."/>
            <person name="Gautier V."/>
            <person name="Ament-Velasquez S.L."/>
            <person name="Kruys A."/>
            <person name="Hutchinson M.I."/>
            <person name="Powell A.J."/>
            <person name="Barry K."/>
            <person name="Miller A.N."/>
            <person name="Grigoriev I.V."/>
            <person name="Debuchy R."/>
            <person name="Gladieux P."/>
            <person name="Thoren M.H."/>
            <person name="Johannesson H."/>
        </authorList>
    </citation>
    <scope>NUCLEOTIDE SEQUENCE</scope>
    <source>
        <strain evidence="2">PSN4</strain>
    </source>
</reference>
<dbReference type="EMBL" id="MU839827">
    <property type="protein sequence ID" value="KAK1760546.1"/>
    <property type="molecule type" value="Genomic_DNA"/>
</dbReference>
<feature type="region of interest" description="Disordered" evidence="1">
    <location>
        <begin position="288"/>
        <end position="324"/>
    </location>
</feature>
<feature type="compositionally biased region" description="Polar residues" evidence="1">
    <location>
        <begin position="549"/>
        <end position="560"/>
    </location>
</feature>
<feature type="compositionally biased region" description="Basic residues" evidence="1">
    <location>
        <begin position="694"/>
        <end position="703"/>
    </location>
</feature>
<feature type="compositionally biased region" description="Polar residues" evidence="1">
    <location>
        <begin position="593"/>
        <end position="640"/>
    </location>
</feature>
<feature type="region of interest" description="Disordered" evidence="1">
    <location>
        <begin position="476"/>
        <end position="497"/>
    </location>
</feature>
<name>A0AAJ0BLS3_9PEZI</name>